<accession>X8AEZ9</accession>
<protein>
    <submittedName>
        <fullName evidence="1">Putative dehydrogenase/decarboxylase protein</fullName>
    </submittedName>
</protein>
<gene>
    <name evidence="1" type="ORF">I553_4360</name>
</gene>
<sequence>MTNQDTVAALDADFAQMAIEVGQHAWGIANLTMREKVFVFVAADLCARSLGFALKTHVHRLEVDATTLHRIDGLDAQFAGFVQRQYADRWGDRI</sequence>
<dbReference type="EMBL" id="JAOB01000060">
    <property type="protein sequence ID" value="EUA30104.1"/>
    <property type="molecule type" value="Genomic_DNA"/>
</dbReference>
<dbReference type="PATRIC" id="fig|1299334.3.peg.6042"/>
<comment type="caution">
    <text evidence="1">The sequence shown here is derived from an EMBL/GenBank/DDBJ whole genome shotgun (WGS) entry which is preliminary data.</text>
</comment>
<reference evidence="1" key="1">
    <citation type="submission" date="2014-01" db="EMBL/GenBank/DDBJ databases">
        <authorList>
            <person name="Brown-Elliot B."/>
            <person name="Wallace R."/>
            <person name="Lenaerts A."/>
            <person name="Ordway D."/>
            <person name="DeGroote M.A."/>
            <person name="Parker T."/>
            <person name="Sizemore C."/>
            <person name="Tallon L.J."/>
            <person name="Sadzewicz L.K."/>
            <person name="Sengamalay N."/>
            <person name="Fraser C.M."/>
            <person name="Hine E."/>
            <person name="Shefchek K.A."/>
            <person name="Das S.P."/>
            <person name="Tettelin H."/>
        </authorList>
    </citation>
    <scope>NUCLEOTIDE SEQUENCE [LARGE SCALE GENOMIC DNA]</scope>
    <source>
        <strain evidence="1">4042</strain>
    </source>
</reference>
<dbReference type="AlphaFoldDB" id="X8AEZ9"/>
<proteinExistence type="predicted"/>
<evidence type="ECO:0000313" key="1">
    <source>
        <dbReference type="EMBL" id="EUA30104.1"/>
    </source>
</evidence>
<name>X8AEZ9_MYCXE</name>
<organism evidence="1">
    <name type="scientific">Mycobacterium xenopi 4042</name>
    <dbReference type="NCBI Taxonomy" id="1299334"/>
    <lineage>
        <taxon>Bacteria</taxon>
        <taxon>Bacillati</taxon>
        <taxon>Actinomycetota</taxon>
        <taxon>Actinomycetes</taxon>
        <taxon>Mycobacteriales</taxon>
        <taxon>Mycobacteriaceae</taxon>
        <taxon>Mycobacterium</taxon>
    </lineage>
</organism>